<organism evidence="2 3">
    <name type="scientific">Kitasatospora paranensis</name>
    <dbReference type="NCBI Taxonomy" id="258053"/>
    <lineage>
        <taxon>Bacteria</taxon>
        <taxon>Bacillati</taxon>
        <taxon>Actinomycetota</taxon>
        <taxon>Actinomycetes</taxon>
        <taxon>Kitasatosporales</taxon>
        <taxon>Streptomycetaceae</taxon>
        <taxon>Kitasatospora</taxon>
    </lineage>
</organism>
<dbReference type="RefSeq" id="WP_380232303.1">
    <property type="nucleotide sequence ID" value="NZ_JBHSVH010000002.1"/>
</dbReference>
<dbReference type="EMBL" id="JBHTAJ010000065">
    <property type="protein sequence ID" value="MFC7183322.1"/>
    <property type="molecule type" value="Genomic_DNA"/>
</dbReference>
<feature type="region of interest" description="Disordered" evidence="1">
    <location>
        <begin position="155"/>
        <end position="201"/>
    </location>
</feature>
<accession>A0ABW2G3W5</accession>
<evidence type="ECO:0000256" key="1">
    <source>
        <dbReference type="SAM" id="MobiDB-lite"/>
    </source>
</evidence>
<evidence type="ECO:0000313" key="3">
    <source>
        <dbReference type="Proteomes" id="UP001596435"/>
    </source>
</evidence>
<dbReference type="Proteomes" id="UP001596435">
    <property type="component" value="Unassembled WGS sequence"/>
</dbReference>
<feature type="compositionally biased region" description="Polar residues" evidence="1">
    <location>
        <begin position="155"/>
        <end position="169"/>
    </location>
</feature>
<gene>
    <name evidence="2" type="ORF">ACFQMG_27630</name>
</gene>
<reference evidence="3" key="1">
    <citation type="journal article" date="2019" name="Int. J. Syst. Evol. Microbiol.">
        <title>The Global Catalogue of Microorganisms (GCM) 10K type strain sequencing project: providing services to taxonomists for standard genome sequencing and annotation.</title>
        <authorList>
            <consortium name="The Broad Institute Genomics Platform"/>
            <consortium name="The Broad Institute Genome Sequencing Center for Infectious Disease"/>
            <person name="Wu L."/>
            <person name="Ma J."/>
        </authorList>
    </citation>
    <scope>NUCLEOTIDE SEQUENCE [LARGE SCALE GENOMIC DNA]</scope>
    <source>
        <strain evidence="3">CGMCC 1.12859</strain>
    </source>
</reference>
<keyword evidence="3" id="KW-1185">Reference proteome</keyword>
<sequence length="201" mass="20443">MNEAAAGGGGGGGGTSGIFYNVVSTVTAAQTAAMVAQSQALTGQVGAQAVKVEVENLQTFKNKVDALLADLDGSPASHGQVSQQQLQSWQLGQNFGQAGDLLSAYNTVHANLEQLSKTLSLQIEAMSASIDMAAKGYDNADEEQRTKFQTILNQAGDQASQPPAGSVRSQAAGGGSYAQPVAYTASNPAPAAGSTSQQTSY</sequence>
<protein>
    <recommendedName>
        <fullName evidence="4">WXG100 family type VII secretion target</fullName>
    </recommendedName>
</protein>
<comment type="caution">
    <text evidence="2">The sequence shown here is derived from an EMBL/GenBank/DDBJ whole genome shotgun (WGS) entry which is preliminary data.</text>
</comment>
<name>A0ABW2G3W5_9ACTN</name>
<proteinExistence type="predicted"/>
<evidence type="ECO:0000313" key="2">
    <source>
        <dbReference type="EMBL" id="MFC7183322.1"/>
    </source>
</evidence>
<evidence type="ECO:0008006" key="4">
    <source>
        <dbReference type="Google" id="ProtNLM"/>
    </source>
</evidence>